<dbReference type="KEGG" id="abac:LuPra_02460"/>
<feature type="domain" description="Amidohydrolase 3" evidence="1">
    <location>
        <begin position="16"/>
        <end position="61"/>
    </location>
</feature>
<dbReference type="InterPro" id="IPR013108">
    <property type="entry name" value="Amidohydro_3"/>
</dbReference>
<reference evidence="3" key="2">
    <citation type="submission" date="2016-04" db="EMBL/GenBank/DDBJ databases">
        <title>First Complete Genome Sequence of a Subdivision 6 Acidobacterium.</title>
        <authorList>
            <person name="Huang S."/>
            <person name="Vieira S."/>
            <person name="Bunk B."/>
            <person name="Riedel T."/>
            <person name="Sproeer C."/>
            <person name="Overmann J."/>
        </authorList>
    </citation>
    <scope>NUCLEOTIDE SEQUENCE [LARGE SCALE GENOMIC DNA]</scope>
    <source>
        <strain evidence="3">DSM 100886 HEG_-6_39</strain>
    </source>
</reference>
<gene>
    <name evidence="2" type="ORF">LuPra_02460</name>
</gene>
<proteinExistence type="predicted"/>
<dbReference type="STRING" id="1855912.LuPra_02460"/>
<name>A0A143PL20_LUTPR</name>
<reference evidence="2 3" key="1">
    <citation type="journal article" date="2016" name="Genome Announc.">
        <title>First Complete Genome Sequence of a Subdivision 6 Acidobacterium Strain.</title>
        <authorList>
            <person name="Huang S."/>
            <person name="Vieira S."/>
            <person name="Bunk B."/>
            <person name="Riedel T."/>
            <person name="Sproer C."/>
            <person name="Overmann J."/>
        </authorList>
    </citation>
    <scope>NUCLEOTIDE SEQUENCE [LARGE SCALE GENOMIC DNA]</scope>
    <source>
        <strain evidence="3">DSM 100886 HEG_-6_39</strain>
    </source>
</reference>
<evidence type="ECO:0000313" key="3">
    <source>
        <dbReference type="Proteomes" id="UP000076079"/>
    </source>
</evidence>
<sequence>MPTGARLTERRAELADGEKGTIAPGKLADPAMLSQNILDIPSEALPKTVSVLTVVDGRVIHDALTRESACKGGAPC</sequence>
<dbReference type="EMBL" id="CP015136">
    <property type="protein sequence ID" value="AMY09247.1"/>
    <property type="molecule type" value="Genomic_DNA"/>
</dbReference>
<dbReference type="RefSeq" id="WP_110171009.1">
    <property type="nucleotide sequence ID" value="NZ_CP015136.1"/>
</dbReference>
<evidence type="ECO:0000313" key="2">
    <source>
        <dbReference type="EMBL" id="AMY09247.1"/>
    </source>
</evidence>
<accession>A0A143PL20</accession>
<dbReference type="SUPFAM" id="SSF51338">
    <property type="entry name" value="Composite domain of metallo-dependent hydrolases"/>
    <property type="match status" value="1"/>
</dbReference>
<dbReference type="Pfam" id="PF07969">
    <property type="entry name" value="Amidohydro_3"/>
    <property type="match status" value="1"/>
</dbReference>
<dbReference type="OrthoDB" id="9767366at2"/>
<evidence type="ECO:0000259" key="1">
    <source>
        <dbReference type="Pfam" id="PF07969"/>
    </source>
</evidence>
<dbReference type="AlphaFoldDB" id="A0A143PL20"/>
<keyword evidence="3" id="KW-1185">Reference proteome</keyword>
<dbReference type="GO" id="GO:0016810">
    <property type="term" value="F:hydrolase activity, acting on carbon-nitrogen (but not peptide) bonds"/>
    <property type="evidence" value="ECO:0007669"/>
    <property type="project" value="InterPro"/>
</dbReference>
<organism evidence="2 3">
    <name type="scientific">Luteitalea pratensis</name>
    <dbReference type="NCBI Taxonomy" id="1855912"/>
    <lineage>
        <taxon>Bacteria</taxon>
        <taxon>Pseudomonadati</taxon>
        <taxon>Acidobacteriota</taxon>
        <taxon>Vicinamibacteria</taxon>
        <taxon>Vicinamibacterales</taxon>
        <taxon>Vicinamibacteraceae</taxon>
        <taxon>Luteitalea</taxon>
    </lineage>
</organism>
<protein>
    <recommendedName>
        <fullName evidence="1">Amidohydrolase 3 domain-containing protein</fullName>
    </recommendedName>
</protein>
<dbReference type="InterPro" id="IPR011059">
    <property type="entry name" value="Metal-dep_hydrolase_composite"/>
</dbReference>
<dbReference type="Proteomes" id="UP000076079">
    <property type="component" value="Chromosome"/>
</dbReference>